<proteinExistence type="predicted"/>
<feature type="transmembrane region" description="Helical" evidence="1">
    <location>
        <begin position="81"/>
        <end position="103"/>
    </location>
</feature>
<comment type="caution">
    <text evidence="2">The sequence shown here is derived from an EMBL/GenBank/DDBJ whole genome shotgun (WGS) entry which is preliminary data.</text>
</comment>
<accession>A0ABP1QC70</accession>
<evidence type="ECO:0000313" key="3">
    <source>
        <dbReference type="Proteomes" id="UP001642540"/>
    </source>
</evidence>
<keyword evidence="3" id="KW-1185">Reference proteome</keyword>
<organism evidence="2 3">
    <name type="scientific">Orchesella dallaii</name>
    <dbReference type="NCBI Taxonomy" id="48710"/>
    <lineage>
        <taxon>Eukaryota</taxon>
        <taxon>Metazoa</taxon>
        <taxon>Ecdysozoa</taxon>
        <taxon>Arthropoda</taxon>
        <taxon>Hexapoda</taxon>
        <taxon>Collembola</taxon>
        <taxon>Entomobryomorpha</taxon>
        <taxon>Entomobryoidea</taxon>
        <taxon>Orchesellidae</taxon>
        <taxon>Orchesellinae</taxon>
        <taxon>Orchesella</taxon>
    </lineage>
</organism>
<protein>
    <submittedName>
        <fullName evidence="2">Uncharacterized protein</fullName>
    </submittedName>
</protein>
<sequence>MSTSLQWLVFKIPYKIYDSILPFPFKWESTTMRLLPNISLSGVNNKLWLWSGPLFFGINWGLYIVHLQILSNVEEERRHDLVYYVRLLAAIIQLFTFGTIIQFSTYYTRNVEEMAALFTGTGSSFKGAVDSLGAWYLVTSKPFYKDF</sequence>
<feature type="transmembrane region" description="Helical" evidence="1">
    <location>
        <begin position="47"/>
        <end position="69"/>
    </location>
</feature>
<name>A0ABP1QC70_9HEXA</name>
<evidence type="ECO:0000313" key="2">
    <source>
        <dbReference type="EMBL" id="CAL8097907.1"/>
    </source>
</evidence>
<keyword evidence="1" id="KW-0812">Transmembrane</keyword>
<dbReference type="Proteomes" id="UP001642540">
    <property type="component" value="Unassembled WGS sequence"/>
</dbReference>
<gene>
    <name evidence="2" type="ORF">ODALV1_LOCUS9780</name>
</gene>
<reference evidence="2 3" key="1">
    <citation type="submission" date="2024-08" db="EMBL/GenBank/DDBJ databases">
        <authorList>
            <person name="Cucini C."/>
            <person name="Frati F."/>
        </authorList>
    </citation>
    <scope>NUCLEOTIDE SEQUENCE [LARGE SCALE GENOMIC DNA]</scope>
</reference>
<dbReference type="EMBL" id="CAXLJM020000030">
    <property type="protein sequence ID" value="CAL8097907.1"/>
    <property type="molecule type" value="Genomic_DNA"/>
</dbReference>
<keyword evidence="1" id="KW-0472">Membrane</keyword>
<evidence type="ECO:0000256" key="1">
    <source>
        <dbReference type="SAM" id="Phobius"/>
    </source>
</evidence>
<keyword evidence="1" id="KW-1133">Transmembrane helix</keyword>